<name>A0A8T8K1J9_9EURY</name>
<dbReference type="EMBL" id="CP058560">
    <property type="protein sequence ID" value="QUH22258.1"/>
    <property type="molecule type" value="Genomic_DNA"/>
</dbReference>
<keyword evidence="4" id="KW-1185">Reference proteome</keyword>
<keyword evidence="1" id="KW-0175">Coiled coil</keyword>
<dbReference type="AlphaFoldDB" id="A0A8T8K1J9"/>
<protein>
    <submittedName>
        <fullName evidence="3">Uncharacterized protein</fullName>
    </submittedName>
</protein>
<dbReference type="RefSeq" id="WP_211534329.1">
    <property type="nucleotide sequence ID" value="NZ_CP058560.1"/>
</dbReference>
<proteinExistence type="predicted"/>
<evidence type="ECO:0000256" key="2">
    <source>
        <dbReference type="SAM" id="Phobius"/>
    </source>
</evidence>
<organism evidence="3 4">
    <name type="scientific">Methanobacterium alkalithermotolerans</name>
    <dbReference type="NCBI Taxonomy" id="2731220"/>
    <lineage>
        <taxon>Archaea</taxon>
        <taxon>Methanobacteriati</taxon>
        <taxon>Methanobacteriota</taxon>
        <taxon>Methanomada group</taxon>
        <taxon>Methanobacteria</taxon>
        <taxon>Methanobacteriales</taxon>
        <taxon>Methanobacteriaceae</taxon>
        <taxon>Methanobacterium</taxon>
    </lineage>
</organism>
<dbReference type="Proteomes" id="UP000681041">
    <property type="component" value="Chromosome"/>
</dbReference>
<evidence type="ECO:0000313" key="4">
    <source>
        <dbReference type="Proteomes" id="UP000681041"/>
    </source>
</evidence>
<keyword evidence="2" id="KW-1133">Transmembrane helix</keyword>
<dbReference type="KEGG" id="meme:HYG87_09895"/>
<keyword evidence="2" id="KW-0812">Transmembrane</keyword>
<gene>
    <name evidence="3" type="ORF">HYG87_09895</name>
</gene>
<reference evidence="3" key="1">
    <citation type="submission" date="2020-07" db="EMBL/GenBank/DDBJ databases">
        <title>Methanobacterium. sp. MethCan genome.</title>
        <authorList>
            <person name="Postec A."/>
            <person name="Quemeneur M."/>
        </authorList>
    </citation>
    <scope>NUCLEOTIDE SEQUENCE</scope>
    <source>
        <strain evidence="3">MethCAN</strain>
    </source>
</reference>
<feature type="transmembrane region" description="Helical" evidence="2">
    <location>
        <begin position="217"/>
        <end position="239"/>
    </location>
</feature>
<dbReference type="OrthoDB" id="70331at2157"/>
<sequence length="240" mass="28004">MVSNEINQILSNYNGYELSAGGYLVCEDCGGYYQLQPAESPSDFDFCECGGQLFYYADRGEFSNFGQEDEAVSTSLESEEVNKLISNLKNKAEKRKKLFEELSKKVEIQEELLNEIQEGKWHLWEGIAQKNIQNDVQDQKRLIRDIIEQENTDLYDEEDLIDTIMTEEAKLMGHIKNKRQSIRSSRSWSGKNQFKGQDFIKKWDNDYVGVNLNIIRLISLFIISLIILGFVYLFFIWIWT</sequence>
<accession>A0A8T8K1J9</accession>
<evidence type="ECO:0000313" key="3">
    <source>
        <dbReference type="EMBL" id="QUH22258.1"/>
    </source>
</evidence>
<evidence type="ECO:0000256" key="1">
    <source>
        <dbReference type="SAM" id="Coils"/>
    </source>
</evidence>
<feature type="coiled-coil region" evidence="1">
    <location>
        <begin position="81"/>
        <end position="119"/>
    </location>
</feature>
<keyword evidence="2" id="KW-0472">Membrane</keyword>
<dbReference type="GeneID" id="64821078"/>